<dbReference type="STRING" id="573570.F7310_04390"/>
<gene>
    <name evidence="2" type="ORF">F7310_04390</name>
</gene>
<keyword evidence="3" id="KW-1185">Reference proteome</keyword>
<feature type="transmembrane region" description="Helical" evidence="1">
    <location>
        <begin position="67"/>
        <end position="94"/>
    </location>
</feature>
<dbReference type="RefSeq" id="WP_072712076.1">
    <property type="nucleotide sequence ID" value="NZ_CP016796.1"/>
</dbReference>
<dbReference type="KEGG" id="frx:F7310_04390"/>
<evidence type="ECO:0000256" key="1">
    <source>
        <dbReference type="SAM" id="Phobius"/>
    </source>
</evidence>
<accession>A0A1L4BS31</accession>
<dbReference type="Proteomes" id="UP000184222">
    <property type="component" value="Chromosome"/>
</dbReference>
<proteinExistence type="predicted"/>
<protein>
    <submittedName>
        <fullName evidence="2">Uncharacterized protein</fullName>
    </submittedName>
</protein>
<keyword evidence="1" id="KW-1133">Transmembrane helix</keyword>
<evidence type="ECO:0000313" key="3">
    <source>
        <dbReference type="Proteomes" id="UP000184222"/>
    </source>
</evidence>
<feature type="transmembrane region" description="Helical" evidence="1">
    <location>
        <begin position="222"/>
        <end position="244"/>
    </location>
</feature>
<dbReference type="AlphaFoldDB" id="A0A1L4BS31"/>
<feature type="transmembrane region" description="Helical" evidence="1">
    <location>
        <begin position="177"/>
        <end position="202"/>
    </location>
</feature>
<feature type="transmembrane region" description="Helical" evidence="1">
    <location>
        <begin position="115"/>
        <end position="132"/>
    </location>
</feature>
<keyword evidence="1" id="KW-0472">Membrane</keyword>
<evidence type="ECO:0000313" key="2">
    <source>
        <dbReference type="EMBL" id="API86644.1"/>
    </source>
</evidence>
<reference evidence="2 3" key="1">
    <citation type="journal article" date="2016" name="Appl. Environ. Microbiol.">
        <title>Whole genome relationships among Francisella bacteria of diverse origin define new species and provide specific regions for detection.</title>
        <authorList>
            <person name="Challacombe J.F."/>
            <person name="Petersen J.M."/>
            <person name="Gallegos-Graves V."/>
            <person name="Hodge D."/>
            <person name="Pillai S."/>
            <person name="Kuske C.R."/>
        </authorList>
    </citation>
    <scope>NUCLEOTIDE SEQUENCE [LARGE SCALE GENOMIC DNA]</scope>
    <source>
        <strain evidence="3">TX07-7310</strain>
    </source>
</reference>
<sequence length="253" mass="28590">MSNLNFKETISLATTIYKRGFKITFALAFILSFISEFCLVYLMQHGMAEYIESGGKTMSDNFPGGNILALMVLIIMVATIFVYAMIIILQGIMIKHEMKASDAIRIALQIFSKRVFPFTGCFLLSMIVMSILTMFLQYIGIFITILLFLTVMPAILLDQKGVFDSISGNFNIIKSNFFYMFRITIAILALMIVKPLLTFGLIYIFKNMNIEMNSLEMSMQNIIVTVVDAFILPFIFAVSVSAFFSTKKKSNVI</sequence>
<dbReference type="EMBL" id="CP016796">
    <property type="protein sequence ID" value="API86644.1"/>
    <property type="molecule type" value="Genomic_DNA"/>
</dbReference>
<keyword evidence="1" id="KW-0812">Transmembrane</keyword>
<feature type="transmembrane region" description="Helical" evidence="1">
    <location>
        <begin position="138"/>
        <end position="157"/>
    </location>
</feature>
<organism evidence="2 3">
    <name type="scientific">Francisella uliginis</name>
    <dbReference type="NCBI Taxonomy" id="573570"/>
    <lineage>
        <taxon>Bacteria</taxon>
        <taxon>Pseudomonadati</taxon>
        <taxon>Pseudomonadota</taxon>
        <taxon>Gammaproteobacteria</taxon>
        <taxon>Thiotrichales</taxon>
        <taxon>Francisellaceae</taxon>
        <taxon>Francisella</taxon>
    </lineage>
</organism>
<dbReference type="OrthoDB" id="5604201at2"/>
<feature type="transmembrane region" description="Helical" evidence="1">
    <location>
        <begin position="21"/>
        <end position="43"/>
    </location>
</feature>
<name>A0A1L4BS31_9GAMM</name>